<dbReference type="InterPro" id="IPR015712">
    <property type="entry name" value="DNA-dir_RNA_pol_su2"/>
</dbReference>
<protein>
    <recommendedName>
        <fullName evidence="7 9">DNA-directed RNA polymerase subunit beta</fullName>
        <shortName evidence="7">RNAP subunit beta</shortName>
        <ecNumber evidence="7 9">2.7.7.6</ecNumber>
    </recommendedName>
    <alternativeName>
        <fullName evidence="7">RNA polymerase subunit beta</fullName>
    </alternativeName>
    <alternativeName>
        <fullName evidence="7">Transcriptase subunit beta</fullName>
    </alternativeName>
</protein>
<dbReference type="EC" id="2.7.7.6" evidence="7 9"/>
<dbReference type="PANTHER" id="PTHR20856">
    <property type="entry name" value="DNA-DIRECTED RNA POLYMERASE I SUBUNIT 2"/>
    <property type="match status" value="1"/>
</dbReference>
<dbReference type="GO" id="GO:0032549">
    <property type="term" value="F:ribonucleoside binding"/>
    <property type="evidence" value="ECO:0007669"/>
    <property type="project" value="InterPro"/>
</dbReference>
<sequence length="1118" mass="126653">MQKLRLKTTCSFMPDLVQIQRDSYFRFLKSGLVEELNAFSPIIDYTGRLEFHILTKNIKFRSPKYTLSSAKKNEQTYSTQIYIPIKIVDKNFQKEYFEDVFIGDFPLMTDRGTFVINGIERIIVNQIIRSPGVFYKVDKDKLERQTYNLTFIPYRGSWLRIELDKNNLIWVRIDKTKRISAFLFLKALGLTNDKILDNLKYPSFFLRTIHDLENREGISPFISKDEAIVYLYNILRQGEPATLTVATKFLYSKFFDPKRYDIGTLGRRNINKKLALNIPETVTTLTPQDFLSAIEYLINLEFGSGFVDDIDDLSNRRVRSVGELLCNQVRVGMGRLERVLKERMVSNFKYSKSGRFFNPKPIMAAVKEFFCLSSLSQFMDQTNPLSELTHKRRISSIGPGGISREHSGFGVRDIHPSHYGRICPVETPEGQNAGLVSSLATYGRVDSYGILETPYMQVKQGQILDQNSFFYLSSDQEENLTLAAGDTNFDKNGFIKPEELPVRYQREFFTVSRTKVDFLAVSPIQIFSIASSLIPFLEHDDANRALMGSNMQRQAVPLLYPERPFVGTGLESNITRDSSMVIVNQNTGIVKYVSADTIVIKSKKDRITYTLEKYKKSNQETCITQKPIVWVGERVEKGQILTEGTASCSGELALGKNILLAYMPWEGYNYEDAFMVSERLVLDDIYTSLHIEKFEIEVKQTKAGPEELTKSIAGISERNSSILDDSGIVKLGTFVDSGYVIVGKLTPKEEEDQSPEGKLLRAIFGERERNVRDTSLKVPNGVKGRILDIRTLSRDKGDDLPPGINQIIRVFLVKTRKIRVGDKMAGRHGNKGIISCILPTVDMPFLPDGTPIDVVLNPLGIPSRMNVGQIFECLLGFAAEHLNKFYRVMPFDEMHSTEASRILINNKLKEASLLDGKSWVFNSKHPGKQMLVDGRTGTYFDNPITVGRSYMLKLIHLVDDKLHARSTGPYSLVTQQPLGGKAQHGGQRLGEMEVWALEAFGAAYTLQELLTVKSDDMDGRNEMLNSIVKGRDIPKPGIPESFKVLMRELQSLSLDISAYKVVSDGNQNFEATEVDLITPSKFTDFFSKDQIMSPDSQTTKEIKAFQILESTITNKLNE</sequence>
<dbReference type="InterPro" id="IPR007121">
    <property type="entry name" value="RNA_pol_bsu_CS"/>
</dbReference>
<feature type="domain" description="DNA-directed RNA polymerase subunit 2 hybrid-binding" evidence="10">
    <location>
        <begin position="585"/>
        <end position="983"/>
    </location>
</feature>
<evidence type="ECO:0000256" key="6">
    <source>
        <dbReference type="ARBA" id="ARBA00048552"/>
    </source>
</evidence>
<keyword evidence="5 7" id="KW-0804">Transcription</keyword>
<feature type="domain" description="RNA polymerase Rpb2" evidence="14">
    <location>
        <begin position="377"/>
        <end position="445"/>
    </location>
</feature>
<keyword evidence="4 7" id="KW-0548">Nucleotidyltransferase</keyword>
<organism evidence="16">
    <name type="scientific">Pavlova sp. NIVA-4/92</name>
    <dbReference type="NCBI Taxonomy" id="2686093"/>
    <lineage>
        <taxon>Eukaryota</taxon>
        <taxon>Haptista</taxon>
        <taxon>Haptophyta</taxon>
        <taxon>Pavlovophyceae</taxon>
        <taxon>Pavlovales</taxon>
        <taxon>Pavlovaceae</taxon>
        <taxon>Pavlova</taxon>
    </lineage>
</organism>
<evidence type="ECO:0000256" key="8">
    <source>
        <dbReference type="RuleBase" id="RU000434"/>
    </source>
</evidence>
<comment type="catalytic activity">
    <reaction evidence="6 7 9">
        <text>RNA(n) + a ribonucleoside 5'-triphosphate = RNA(n+1) + diphosphate</text>
        <dbReference type="Rhea" id="RHEA:21248"/>
        <dbReference type="Rhea" id="RHEA-COMP:14527"/>
        <dbReference type="Rhea" id="RHEA-COMP:17342"/>
        <dbReference type="ChEBI" id="CHEBI:33019"/>
        <dbReference type="ChEBI" id="CHEBI:61557"/>
        <dbReference type="ChEBI" id="CHEBI:140395"/>
        <dbReference type="EC" id="2.7.7.6"/>
    </reaction>
</comment>
<evidence type="ECO:0000259" key="15">
    <source>
        <dbReference type="Pfam" id="PF10385"/>
    </source>
</evidence>
<comment type="subunit">
    <text evidence="7">The RNAP catalytic core consists of 2 alpha, 1 beta, 1 beta' and 1 omega subunit. When a sigma factor is associated with the core the holoenzyme is formed, which can initiate transcription.</text>
</comment>
<dbReference type="GO" id="GO:0003677">
    <property type="term" value="F:DNA binding"/>
    <property type="evidence" value="ECO:0007669"/>
    <property type="project" value="UniProtKB-UniRule"/>
</dbReference>
<dbReference type="HAMAP" id="MF_01321">
    <property type="entry name" value="RNApol_bact_RpoB"/>
    <property type="match status" value="1"/>
</dbReference>
<dbReference type="EMBL" id="MT364382">
    <property type="protein sequence ID" value="QKE31140.1"/>
    <property type="molecule type" value="Genomic_DNA"/>
</dbReference>
<gene>
    <name evidence="7 16" type="primary">rpoB</name>
</gene>
<evidence type="ECO:0000256" key="4">
    <source>
        <dbReference type="ARBA" id="ARBA00022695"/>
    </source>
</evidence>
<evidence type="ECO:0000259" key="14">
    <source>
        <dbReference type="Pfam" id="PF04565"/>
    </source>
</evidence>
<dbReference type="Gene3D" id="2.40.50.150">
    <property type="match status" value="1"/>
</dbReference>
<dbReference type="InterPro" id="IPR019462">
    <property type="entry name" value="DNA-dir_RNA_pol_bsu_external_1"/>
</dbReference>
<name>A0A7D3Q987_9EUKA</name>
<evidence type="ECO:0000259" key="10">
    <source>
        <dbReference type="Pfam" id="PF00562"/>
    </source>
</evidence>
<keyword evidence="2 7" id="KW-0240">DNA-directed RNA polymerase</keyword>
<comment type="similarity">
    <text evidence="1 7 8">Belongs to the RNA polymerase beta chain family.</text>
</comment>
<dbReference type="GeneID" id="55752488"/>
<feature type="domain" description="RNA polymerase Rpb2" evidence="11">
    <location>
        <begin position="985"/>
        <end position="1059"/>
    </location>
</feature>
<geneLocation type="plastid" evidence="16"/>
<keyword evidence="16" id="KW-0934">Plastid</keyword>
<dbReference type="Pfam" id="PF04560">
    <property type="entry name" value="RNA_pol_Rpb2_7"/>
    <property type="match status" value="1"/>
</dbReference>
<dbReference type="InterPro" id="IPR007642">
    <property type="entry name" value="RNA_pol_Rpb2_2"/>
</dbReference>
<dbReference type="SUPFAM" id="SSF64484">
    <property type="entry name" value="beta and beta-prime subunits of DNA dependent RNA-polymerase"/>
    <property type="match status" value="1"/>
</dbReference>
<evidence type="ECO:0000313" key="16">
    <source>
        <dbReference type="EMBL" id="QKE31140.1"/>
    </source>
</evidence>
<dbReference type="PROSITE" id="PS01166">
    <property type="entry name" value="RNA_POL_BETA"/>
    <property type="match status" value="1"/>
</dbReference>
<dbReference type="Gene3D" id="3.90.1800.10">
    <property type="entry name" value="RNA polymerase alpha subunit dimerisation domain"/>
    <property type="match status" value="1"/>
</dbReference>
<dbReference type="Gene3D" id="2.40.270.10">
    <property type="entry name" value="DNA-directed RNA polymerase, subunit 2, domain 6"/>
    <property type="match status" value="1"/>
</dbReference>
<dbReference type="InterPro" id="IPR007645">
    <property type="entry name" value="RNA_pol_Rpb2_3"/>
</dbReference>
<dbReference type="Pfam" id="PF04565">
    <property type="entry name" value="RNA_pol_Rpb2_3"/>
    <property type="match status" value="1"/>
</dbReference>
<feature type="domain" description="DNA-directed RNA polymerase beta subunit external 1" evidence="15">
    <location>
        <begin position="455"/>
        <end position="522"/>
    </location>
</feature>
<comment type="function">
    <text evidence="7 9">DNA-dependent RNA polymerase catalyzes the transcription of DNA into RNA using the four ribonucleoside triphosphates as substrates.</text>
</comment>
<evidence type="ECO:0000256" key="3">
    <source>
        <dbReference type="ARBA" id="ARBA00022679"/>
    </source>
</evidence>
<dbReference type="Pfam" id="PF00562">
    <property type="entry name" value="RNA_pol_Rpb2_6"/>
    <property type="match status" value="1"/>
</dbReference>
<dbReference type="InterPro" id="IPR042107">
    <property type="entry name" value="DNA-dir_RNA_pol_bsu_ext_1_sf"/>
</dbReference>
<dbReference type="GO" id="GO:0000428">
    <property type="term" value="C:DNA-directed RNA polymerase complex"/>
    <property type="evidence" value="ECO:0007669"/>
    <property type="project" value="UniProtKB-KW"/>
</dbReference>
<dbReference type="InterPro" id="IPR007644">
    <property type="entry name" value="RNA_pol_bsu_protrusion"/>
</dbReference>
<feature type="domain" description="RNA polymerase Rpb2" evidence="12">
    <location>
        <begin position="129"/>
        <end position="319"/>
    </location>
</feature>
<proteinExistence type="inferred from homology"/>
<evidence type="ECO:0000256" key="1">
    <source>
        <dbReference type="ARBA" id="ARBA00006835"/>
    </source>
</evidence>
<dbReference type="NCBIfam" id="NF001616">
    <property type="entry name" value="PRK00405.1"/>
    <property type="match status" value="1"/>
</dbReference>
<dbReference type="NCBIfam" id="TIGR02013">
    <property type="entry name" value="rpoB"/>
    <property type="match status" value="1"/>
</dbReference>
<evidence type="ECO:0000259" key="11">
    <source>
        <dbReference type="Pfam" id="PF04560"/>
    </source>
</evidence>
<evidence type="ECO:0000256" key="7">
    <source>
        <dbReference type="HAMAP-Rule" id="MF_01321"/>
    </source>
</evidence>
<dbReference type="Gene3D" id="2.40.50.100">
    <property type="match status" value="1"/>
</dbReference>
<dbReference type="Pfam" id="PF04563">
    <property type="entry name" value="RNA_pol_Rpb2_1"/>
    <property type="match status" value="1"/>
</dbReference>
<evidence type="ECO:0000259" key="12">
    <source>
        <dbReference type="Pfam" id="PF04561"/>
    </source>
</evidence>
<dbReference type="Pfam" id="PF10385">
    <property type="entry name" value="RNA_pol_Rpb2_45"/>
    <property type="match status" value="1"/>
</dbReference>
<dbReference type="Gene3D" id="3.90.1100.10">
    <property type="match status" value="1"/>
</dbReference>
<dbReference type="InterPro" id="IPR014724">
    <property type="entry name" value="RNA_pol_RPB2_OB-fold"/>
</dbReference>
<dbReference type="RefSeq" id="YP_009863809.1">
    <property type="nucleotide sequence ID" value="NC_049013.1"/>
</dbReference>
<dbReference type="InterPro" id="IPR007641">
    <property type="entry name" value="RNA_pol_Rpb2_7"/>
</dbReference>
<dbReference type="Pfam" id="PF04561">
    <property type="entry name" value="RNA_pol_Rpb2_2"/>
    <property type="match status" value="1"/>
</dbReference>
<dbReference type="Gene3D" id="3.90.1110.10">
    <property type="entry name" value="RNA polymerase Rpb2, domain 2"/>
    <property type="match status" value="1"/>
</dbReference>
<feature type="domain" description="RNA polymerase beta subunit protrusion" evidence="13">
    <location>
        <begin position="62"/>
        <end position="348"/>
    </location>
</feature>
<evidence type="ECO:0000256" key="5">
    <source>
        <dbReference type="ARBA" id="ARBA00023163"/>
    </source>
</evidence>
<comment type="subunit">
    <text evidence="9">In plastids the minimal PEP RNA polymerase catalytic core is composed of four subunits: alpha, beta, beta', and beta''. When a (nuclear-encoded) sigma factor is associated with the core the holoenzyme is formed, which can initiate transcription.</text>
</comment>
<accession>A0A7D3Q987</accession>
<dbReference type="AlphaFoldDB" id="A0A7D3Q987"/>
<evidence type="ECO:0000256" key="9">
    <source>
        <dbReference type="RuleBase" id="RU363031"/>
    </source>
</evidence>
<dbReference type="InterPro" id="IPR037034">
    <property type="entry name" value="RNA_pol_Rpb2_2_sf"/>
</dbReference>
<reference evidence="16" key="1">
    <citation type="submission" date="2020-04" db="EMBL/GenBank/DDBJ databases">
        <authorList>
            <person name="Hulatt C.J."/>
            <person name="Posewitz M.C."/>
        </authorList>
    </citation>
    <scope>NUCLEOTIDE SEQUENCE</scope>
    <source>
        <strain evidence="16">NIVA-4/92</strain>
    </source>
</reference>
<dbReference type="InterPro" id="IPR037033">
    <property type="entry name" value="DNA-dir_RNAP_su2_hyb_sf"/>
</dbReference>
<dbReference type="CDD" id="cd00653">
    <property type="entry name" value="RNA_pol_B_RPB2"/>
    <property type="match status" value="1"/>
</dbReference>
<dbReference type="GO" id="GO:0006351">
    <property type="term" value="P:DNA-templated transcription"/>
    <property type="evidence" value="ECO:0007669"/>
    <property type="project" value="UniProtKB-UniRule"/>
</dbReference>
<dbReference type="InterPro" id="IPR010243">
    <property type="entry name" value="RNA_pol_bsu_bac"/>
</dbReference>
<keyword evidence="3 7" id="KW-0808">Transferase</keyword>
<dbReference type="Gene3D" id="2.30.150.10">
    <property type="entry name" value="DNA-directed RNA polymerase, beta subunit, external 1 domain"/>
    <property type="match status" value="1"/>
</dbReference>
<dbReference type="GO" id="GO:0003899">
    <property type="term" value="F:DNA-directed RNA polymerase activity"/>
    <property type="evidence" value="ECO:0007669"/>
    <property type="project" value="UniProtKB-UniRule"/>
</dbReference>
<evidence type="ECO:0000256" key="2">
    <source>
        <dbReference type="ARBA" id="ARBA00022478"/>
    </source>
</evidence>
<evidence type="ECO:0000259" key="13">
    <source>
        <dbReference type="Pfam" id="PF04563"/>
    </source>
</evidence>
<dbReference type="InterPro" id="IPR007120">
    <property type="entry name" value="DNA-dir_RNAP_su2_dom"/>
</dbReference>